<dbReference type="EMBL" id="PSZM01000036">
    <property type="protein sequence ID" value="PQL93230.1"/>
    <property type="molecule type" value="Genomic_DNA"/>
</dbReference>
<sequence length="296" mass="34578">MRSKILILIFLVFILINCQEKKEVLTNKKENKMKINSSTPIYGIDFNIATPFEILVNDVPVMKYFSNGSASAFVPINGMLIKGKKQEIKIKLYNSDGEKNITEDIAKYFSLKIVLSKDISFGKFQDVQIIKIPDSIKNTSFVEYVFPFYVEFPFEIEGWQKSLNLTNEDKDKLLEEVVLKYEQFRNILNNKDGKEFLEKTKHRENELNQAFYFNEDQKREDDKETLEIINRITKVFPLENYQMVFYGNGKIVALVRIDKNFRGESALQAELDDESVQIYELLLHRPALGKPLEVIR</sequence>
<keyword evidence="2" id="KW-1185">Reference proteome</keyword>
<evidence type="ECO:0000313" key="2">
    <source>
        <dbReference type="Proteomes" id="UP000238042"/>
    </source>
</evidence>
<accession>A0A2S8AEB5</accession>
<dbReference type="Proteomes" id="UP000238042">
    <property type="component" value="Unassembled WGS sequence"/>
</dbReference>
<name>A0A2S8AEB5_9FLAO</name>
<reference evidence="1 2" key="1">
    <citation type="submission" date="2018-02" db="EMBL/GenBank/DDBJ databases">
        <title>Genome sequences of Apibacter spp., gut symbionts of Asian honey bees.</title>
        <authorList>
            <person name="Kwong W.K."/>
            <person name="Steele M.I."/>
            <person name="Moran N.A."/>
        </authorList>
    </citation>
    <scope>NUCLEOTIDE SEQUENCE [LARGE SCALE GENOMIC DNA]</scope>
    <source>
        <strain evidence="2">wkB301</strain>
    </source>
</reference>
<protein>
    <submittedName>
        <fullName evidence="1">Uncharacterized protein</fullName>
    </submittedName>
</protein>
<dbReference type="AlphaFoldDB" id="A0A2S8AEB5"/>
<organism evidence="1 2">
    <name type="scientific">Apibacter adventoris</name>
    <dbReference type="NCBI Taxonomy" id="1679466"/>
    <lineage>
        <taxon>Bacteria</taxon>
        <taxon>Pseudomonadati</taxon>
        <taxon>Bacteroidota</taxon>
        <taxon>Flavobacteriia</taxon>
        <taxon>Flavobacteriales</taxon>
        <taxon>Weeksellaceae</taxon>
        <taxon>Apibacter</taxon>
    </lineage>
</organism>
<evidence type="ECO:0000313" key="1">
    <source>
        <dbReference type="EMBL" id="PQL93230.1"/>
    </source>
</evidence>
<proteinExistence type="predicted"/>
<comment type="caution">
    <text evidence="1">The sequence shown here is derived from an EMBL/GenBank/DDBJ whole genome shotgun (WGS) entry which is preliminary data.</text>
</comment>
<gene>
    <name evidence="1" type="ORF">C4S77_06100</name>
</gene>